<sequence>MPYTHKHILVFAGRNCTSRKVLPSRLALVCISTVATLSHCPPFSRGLLTLIIFLVHSSYKITAR</sequence>
<proteinExistence type="predicted"/>
<evidence type="ECO:0000313" key="1">
    <source>
        <dbReference type="EMBL" id="KZS03249.1"/>
    </source>
</evidence>
<keyword evidence="2" id="KW-1185">Reference proteome</keyword>
<name>A0A164KGR9_9CRUS</name>
<protein>
    <submittedName>
        <fullName evidence="1">Uncharacterized protein</fullName>
    </submittedName>
</protein>
<organism evidence="1 2">
    <name type="scientific">Daphnia magna</name>
    <dbReference type="NCBI Taxonomy" id="35525"/>
    <lineage>
        <taxon>Eukaryota</taxon>
        <taxon>Metazoa</taxon>
        <taxon>Ecdysozoa</taxon>
        <taxon>Arthropoda</taxon>
        <taxon>Crustacea</taxon>
        <taxon>Branchiopoda</taxon>
        <taxon>Diplostraca</taxon>
        <taxon>Cladocera</taxon>
        <taxon>Anomopoda</taxon>
        <taxon>Daphniidae</taxon>
        <taxon>Daphnia</taxon>
    </lineage>
</organism>
<comment type="caution">
    <text evidence="1">The sequence shown here is derived from an EMBL/GenBank/DDBJ whole genome shotgun (WGS) entry which is preliminary data.</text>
</comment>
<dbReference type="AlphaFoldDB" id="A0A164KGR9"/>
<dbReference type="EMBL" id="LRGB01003325">
    <property type="protein sequence ID" value="KZS03249.1"/>
    <property type="molecule type" value="Genomic_DNA"/>
</dbReference>
<evidence type="ECO:0000313" key="2">
    <source>
        <dbReference type="Proteomes" id="UP000076858"/>
    </source>
</evidence>
<dbReference type="Proteomes" id="UP000076858">
    <property type="component" value="Unassembled WGS sequence"/>
</dbReference>
<accession>A0A164KGR9</accession>
<reference evidence="1 2" key="1">
    <citation type="submission" date="2016-03" db="EMBL/GenBank/DDBJ databases">
        <title>EvidentialGene: Evidence-directed Construction of Genes on Genomes.</title>
        <authorList>
            <person name="Gilbert D.G."/>
            <person name="Choi J.-H."/>
            <person name="Mockaitis K."/>
            <person name="Colbourne J."/>
            <person name="Pfrender M."/>
        </authorList>
    </citation>
    <scope>NUCLEOTIDE SEQUENCE [LARGE SCALE GENOMIC DNA]</scope>
    <source>
        <strain evidence="1 2">Xinb3</strain>
        <tissue evidence="1">Complete organism</tissue>
    </source>
</reference>
<gene>
    <name evidence="1" type="ORF">APZ42_034147</name>
</gene>